<evidence type="ECO:0000256" key="1">
    <source>
        <dbReference type="SAM" id="Coils"/>
    </source>
</evidence>
<organism evidence="3 4">
    <name type="scientific">Paracoccus cavernae</name>
    <dbReference type="NCBI Taxonomy" id="1571207"/>
    <lineage>
        <taxon>Bacteria</taxon>
        <taxon>Pseudomonadati</taxon>
        <taxon>Pseudomonadota</taxon>
        <taxon>Alphaproteobacteria</taxon>
        <taxon>Rhodobacterales</taxon>
        <taxon>Paracoccaceae</taxon>
        <taxon>Paracoccus</taxon>
    </lineage>
</organism>
<dbReference type="RefSeq" id="WP_377682401.1">
    <property type="nucleotide sequence ID" value="NZ_JBHMDZ010000001.1"/>
</dbReference>
<keyword evidence="1" id="KW-0175">Coiled coil</keyword>
<evidence type="ECO:0008006" key="5">
    <source>
        <dbReference type="Google" id="ProtNLM"/>
    </source>
</evidence>
<gene>
    <name evidence="3" type="ORF">QWZ10_12065</name>
</gene>
<comment type="caution">
    <text evidence="3">The sequence shown here is derived from an EMBL/GenBank/DDBJ whole genome shotgun (WGS) entry which is preliminary data.</text>
</comment>
<feature type="region of interest" description="Disordered" evidence="2">
    <location>
        <begin position="1"/>
        <end position="20"/>
    </location>
</feature>
<protein>
    <recommendedName>
        <fullName evidence="5">Flagellin</fullName>
    </recommendedName>
</protein>
<name>A0ABT8D8Y6_9RHOB</name>
<accession>A0ABT8D8Y6</accession>
<evidence type="ECO:0000313" key="3">
    <source>
        <dbReference type="EMBL" id="MDN3712317.1"/>
    </source>
</evidence>
<feature type="compositionally biased region" description="Polar residues" evidence="2">
    <location>
        <begin position="1"/>
        <end position="14"/>
    </location>
</feature>
<evidence type="ECO:0000256" key="2">
    <source>
        <dbReference type="SAM" id="MobiDB-lite"/>
    </source>
</evidence>
<dbReference type="EMBL" id="JAUFRC010000001">
    <property type="protein sequence ID" value="MDN3712317.1"/>
    <property type="molecule type" value="Genomic_DNA"/>
</dbReference>
<keyword evidence="4" id="KW-1185">Reference proteome</keyword>
<evidence type="ECO:0000313" key="4">
    <source>
        <dbReference type="Proteomes" id="UP001243846"/>
    </source>
</evidence>
<dbReference type="Proteomes" id="UP001243846">
    <property type="component" value="Unassembled WGS sequence"/>
</dbReference>
<proteinExistence type="predicted"/>
<reference evidence="4" key="1">
    <citation type="journal article" date="2019" name="Int. J. Syst. Evol. Microbiol.">
        <title>The Global Catalogue of Microorganisms (GCM) 10K type strain sequencing project: providing services to taxonomists for standard genome sequencing and annotation.</title>
        <authorList>
            <consortium name="The Broad Institute Genomics Platform"/>
            <consortium name="The Broad Institute Genome Sequencing Center for Infectious Disease"/>
            <person name="Wu L."/>
            <person name="Ma J."/>
        </authorList>
    </citation>
    <scope>NUCLEOTIDE SEQUENCE [LARGE SCALE GENOMIC DNA]</scope>
    <source>
        <strain evidence="4">CECT 8482</strain>
    </source>
</reference>
<feature type="coiled-coil region" evidence="1">
    <location>
        <begin position="41"/>
        <end position="68"/>
    </location>
</feature>
<sequence>MTSSAPQRGTTANPYSAEAHKNHLTISQAERQHRIMPNQMCTNSRMQLDNINRLIAAAENEYRRTLSDLNTENWKGRGWLVVDFIHKTSMASLDMAASLLQIAAGPAGDRARVVADIGQTGSDVAGALSSKYLFGQELSTKDTARTMMGRALTHVSPRGAGGAFAKGTADIGLTGWSNIDNITGAQSTDARNARLAEASVDSVAQVIQRAADTLDKGTAGGNVTAQRVGAVAQLSRSIASYNREVEGVFDRRLETYTSNQNSRALVKAAFDRNMTNFRRQAAEITRLLASCQ</sequence>